<accession>A0A4Y7TA26</accession>
<gene>
    <name evidence="2" type="ORF">FA13DRAFT_1709889</name>
</gene>
<protein>
    <submittedName>
        <fullName evidence="2">Uncharacterized protein</fullName>
    </submittedName>
</protein>
<feature type="region of interest" description="Disordered" evidence="1">
    <location>
        <begin position="72"/>
        <end position="99"/>
    </location>
</feature>
<keyword evidence="3" id="KW-1185">Reference proteome</keyword>
<name>A0A4Y7TA26_COPMI</name>
<dbReference type="Proteomes" id="UP000298030">
    <property type="component" value="Unassembled WGS sequence"/>
</dbReference>
<dbReference type="AlphaFoldDB" id="A0A4Y7TA26"/>
<dbReference type="EMBL" id="QPFP01000020">
    <property type="protein sequence ID" value="TEB31026.1"/>
    <property type="molecule type" value="Genomic_DNA"/>
</dbReference>
<evidence type="ECO:0000313" key="2">
    <source>
        <dbReference type="EMBL" id="TEB31026.1"/>
    </source>
</evidence>
<sequence>MNNEHGTNKTLLAKLNALMYKRSSKARKSPWPPPRISSKPMISKPIIDTTRTTGVPLAPIYGGFAYPPAPPVESGRFKSPSRGLGPSTAGKVERQRNARPVRNYAKQSAYVNFAQKTVIHPLHRMTINTWKAAT</sequence>
<feature type="compositionally biased region" description="Low complexity" evidence="1">
    <location>
        <begin position="36"/>
        <end position="47"/>
    </location>
</feature>
<comment type="caution">
    <text evidence="2">The sequence shown here is derived from an EMBL/GenBank/DDBJ whole genome shotgun (WGS) entry which is preliminary data.</text>
</comment>
<evidence type="ECO:0000256" key="1">
    <source>
        <dbReference type="SAM" id="MobiDB-lite"/>
    </source>
</evidence>
<proteinExistence type="predicted"/>
<feature type="region of interest" description="Disordered" evidence="1">
    <location>
        <begin position="23"/>
        <end position="47"/>
    </location>
</feature>
<reference evidence="2 3" key="1">
    <citation type="journal article" date="2019" name="Nat. Ecol. Evol.">
        <title>Megaphylogeny resolves global patterns of mushroom evolution.</title>
        <authorList>
            <person name="Varga T."/>
            <person name="Krizsan K."/>
            <person name="Foldi C."/>
            <person name="Dima B."/>
            <person name="Sanchez-Garcia M."/>
            <person name="Sanchez-Ramirez S."/>
            <person name="Szollosi G.J."/>
            <person name="Szarkandi J.G."/>
            <person name="Papp V."/>
            <person name="Albert L."/>
            <person name="Andreopoulos W."/>
            <person name="Angelini C."/>
            <person name="Antonin V."/>
            <person name="Barry K.W."/>
            <person name="Bougher N.L."/>
            <person name="Buchanan P."/>
            <person name="Buyck B."/>
            <person name="Bense V."/>
            <person name="Catcheside P."/>
            <person name="Chovatia M."/>
            <person name="Cooper J."/>
            <person name="Damon W."/>
            <person name="Desjardin D."/>
            <person name="Finy P."/>
            <person name="Geml J."/>
            <person name="Haridas S."/>
            <person name="Hughes K."/>
            <person name="Justo A."/>
            <person name="Karasinski D."/>
            <person name="Kautmanova I."/>
            <person name="Kiss B."/>
            <person name="Kocsube S."/>
            <person name="Kotiranta H."/>
            <person name="LaButti K.M."/>
            <person name="Lechner B.E."/>
            <person name="Liimatainen K."/>
            <person name="Lipzen A."/>
            <person name="Lukacs Z."/>
            <person name="Mihaltcheva S."/>
            <person name="Morgado L.N."/>
            <person name="Niskanen T."/>
            <person name="Noordeloos M.E."/>
            <person name="Ohm R.A."/>
            <person name="Ortiz-Santana B."/>
            <person name="Ovrebo C."/>
            <person name="Racz N."/>
            <person name="Riley R."/>
            <person name="Savchenko A."/>
            <person name="Shiryaev A."/>
            <person name="Soop K."/>
            <person name="Spirin V."/>
            <person name="Szebenyi C."/>
            <person name="Tomsovsky M."/>
            <person name="Tulloss R.E."/>
            <person name="Uehling J."/>
            <person name="Grigoriev I.V."/>
            <person name="Vagvolgyi C."/>
            <person name="Papp T."/>
            <person name="Martin F.M."/>
            <person name="Miettinen O."/>
            <person name="Hibbett D.S."/>
            <person name="Nagy L.G."/>
        </authorList>
    </citation>
    <scope>NUCLEOTIDE SEQUENCE [LARGE SCALE GENOMIC DNA]</scope>
    <source>
        <strain evidence="2 3">FP101781</strain>
    </source>
</reference>
<organism evidence="2 3">
    <name type="scientific">Coprinellus micaceus</name>
    <name type="common">Glistening ink-cap mushroom</name>
    <name type="synonym">Coprinus micaceus</name>
    <dbReference type="NCBI Taxonomy" id="71717"/>
    <lineage>
        <taxon>Eukaryota</taxon>
        <taxon>Fungi</taxon>
        <taxon>Dikarya</taxon>
        <taxon>Basidiomycota</taxon>
        <taxon>Agaricomycotina</taxon>
        <taxon>Agaricomycetes</taxon>
        <taxon>Agaricomycetidae</taxon>
        <taxon>Agaricales</taxon>
        <taxon>Agaricineae</taxon>
        <taxon>Psathyrellaceae</taxon>
        <taxon>Coprinellus</taxon>
    </lineage>
</organism>
<evidence type="ECO:0000313" key="3">
    <source>
        <dbReference type="Proteomes" id="UP000298030"/>
    </source>
</evidence>